<dbReference type="AlphaFoldDB" id="A0A2U1S5L8"/>
<dbReference type="RefSeq" id="WP_116670058.1">
    <property type="nucleotide sequence ID" value="NZ_MZGU01000006.1"/>
</dbReference>
<evidence type="ECO:0000256" key="6">
    <source>
        <dbReference type="ARBA" id="ARBA00022592"/>
    </source>
</evidence>
<keyword evidence="10" id="KW-1185">Reference proteome</keyword>
<dbReference type="SUPFAM" id="SSF109755">
    <property type="entry name" value="PhoU-like"/>
    <property type="match status" value="1"/>
</dbReference>
<keyword evidence="4 7" id="KW-0813">Transport</keyword>
<evidence type="ECO:0000259" key="8">
    <source>
        <dbReference type="Pfam" id="PF01895"/>
    </source>
</evidence>
<evidence type="ECO:0000256" key="4">
    <source>
        <dbReference type="ARBA" id="ARBA00022448"/>
    </source>
</evidence>
<evidence type="ECO:0000313" key="10">
    <source>
        <dbReference type="Proteomes" id="UP000245577"/>
    </source>
</evidence>
<dbReference type="GO" id="GO:0045936">
    <property type="term" value="P:negative regulation of phosphate metabolic process"/>
    <property type="evidence" value="ECO:0007669"/>
    <property type="project" value="InterPro"/>
</dbReference>
<dbReference type="PANTHER" id="PTHR42930:SF3">
    <property type="entry name" value="PHOSPHATE-SPECIFIC TRANSPORT SYSTEM ACCESSORY PROTEIN PHOU"/>
    <property type="match status" value="1"/>
</dbReference>
<dbReference type="FunFam" id="1.20.58.220:FF:000004">
    <property type="entry name" value="Phosphate-specific transport system accessory protein PhoU"/>
    <property type="match status" value="1"/>
</dbReference>
<gene>
    <name evidence="9" type="ORF">MBBWO_12700</name>
</gene>
<evidence type="ECO:0000313" key="9">
    <source>
        <dbReference type="EMBL" id="PWB84959.1"/>
    </source>
</evidence>
<keyword evidence="6 7" id="KW-0592">Phosphate transport</keyword>
<comment type="subcellular location">
    <subcellularLocation>
        <location evidence="1 7">Cytoplasm</location>
    </subcellularLocation>
</comment>
<dbReference type="InterPro" id="IPR038078">
    <property type="entry name" value="PhoU-like_sf"/>
</dbReference>
<comment type="function">
    <text evidence="7">Plays a role in the regulation of phosphate uptake.</text>
</comment>
<evidence type="ECO:0000256" key="3">
    <source>
        <dbReference type="ARBA" id="ARBA00011738"/>
    </source>
</evidence>
<reference evidence="9 10" key="1">
    <citation type="submission" date="2017-03" db="EMBL/GenBank/DDBJ databases">
        <title>Genome sequence of Methanobrevibacter wosei.</title>
        <authorList>
            <person name="Poehlein A."/>
            <person name="Seedorf H."/>
            <person name="Daniel R."/>
        </authorList>
    </citation>
    <scope>NUCLEOTIDE SEQUENCE [LARGE SCALE GENOMIC DNA]</scope>
    <source>
        <strain evidence="9 10">DSM 11979</strain>
    </source>
</reference>
<evidence type="ECO:0000256" key="5">
    <source>
        <dbReference type="ARBA" id="ARBA00022490"/>
    </source>
</evidence>
<feature type="domain" description="PhoU" evidence="8">
    <location>
        <begin position="129"/>
        <end position="211"/>
    </location>
</feature>
<dbReference type="PANTHER" id="PTHR42930">
    <property type="entry name" value="PHOSPHATE-SPECIFIC TRANSPORT SYSTEM ACCESSORY PROTEIN PHOU"/>
    <property type="match status" value="1"/>
</dbReference>
<dbReference type="Proteomes" id="UP000245577">
    <property type="component" value="Unassembled WGS sequence"/>
</dbReference>
<dbReference type="EMBL" id="MZGU01000006">
    <property type="protein sequence ID" value="PWB84959.1"/>
    <property type="molecule type" value="Genomic_DNA"/>
</dbReference>
<feature type="domain" description="PhoU" evidence="8">
    <location>
        <begin position="26"/>
        <end position="109"/>
    </location>
</feature>
<accession>A0A2U1S5L8</accession>
<organism evidence="9 10">
    <name type="scientific">Methanobrevibacter woesei</name>
    <dbReference type="NCBI Taxonomy" id="190976"/>
    <lineage>
        <taxon>Archaea</taxon>
        <taxon>Methanobacteriati</taxon>
        <taxon>Methanobacteriota</taxon>
        <taxon>Methanomada group</taxon>
        <taxon>Methanobacteria</taxon>
        <taxon>Methanobacteriales</taxon>
        <taxon>Methanobacteriaceae</taxon>
        <taxon>Methanobrevibacter</taxon>
    </lineage>
</organism>
<comment type="caution">
    <text evidence="9">The sequence shown here is derived from an EMBL/GenBank/DDBJ whole genome shotgun (WGS) entry which is preliminary data.</text>
</comment>
<keyword evidence="5 7" id="KW-0963">Cytoplasm</keyword>
<dbReference type="GO" id="GO:0006817">
    <property type="term" value="P:phosphate ion transport"/>
    <property type="evidence" value="ECO:0007669"/>
    <property type="project" value="UniProtKB-KW"/>
</dbReference>
<dbReference type="Pfam" id="PF01895">
    <property type="entry name" value="PhoU"/>
    <property type="match status" value="2"/>
</dbReference>
<name>A0A2U1S5L8_9EURY</name>
<dbReference type="GO" id="GO:0005737">
    <property type="term" value="C:cytoplasm"/>
    <property type="evidence" value="ECO:0007669"/>
    <property type="project" value="UniProtKB-SubCell"/>
</dbReference>
<evidence type="ECO:0000256" key="2">
    <source>
        <dbReference type="ARBA" id="ARBA00008107"/>
    </source>
</evidence>
<dbReference type="Gene3D" id="1.20.58.220">
    <property type="entry name" value="Phosphate transport system protein phou homolog 2, domain 2"/>
    <property type="match status" value="1"/>
</dbReference>
<dbReference type="GO" id="GO:0030643">
    <property type="term" value="P:intracellular phosphate ion homeostasis"/>
    <property type="evidence" value="ECO:0007669"/>
    <property type="project" value="InterPro"/>
</dbReference>
<dbReference type="OrthoDB" id="7738at2157"/>
<protein>
    <recommendedName>
        <fullName evidence="7">Phosphate-specific transport system accessory protein PhoU</fullName>
    </recommendedName>
</protein>
<dbReference type="InterPro" id="IPR026022">
    <property type="entry name" value="PhoU_dom"/>
</dbReference>
<proteinExistence type="inferred from homology"/>
<evidence type="ECO:0000256" key="7">
    <source>
        <dbReference type="PIRNR" id="PIRNR003107"/>
    </source>
</evidence>
<comment type="subunit">
    <text evidence="3 7">Homodimer.</text>
</comment>
<comment type="similarity">
    <text evidence="2 7">Belongs to the PhoU family.</text>
</comment>
<sequence>MPNKKYPSVVFKERIKSIRLELENYCNETVSLYKKAISLFEKYDQKKADEVVEKSKEMDIYGYEIERSCIRFIAVEQPLASDLLYVESSIRVMSHIKRIAYLCRNIAEACNEIKDIKISEQLKSDVQFMIDYVQIMLTKGFSSFINQDISRAKELAVDDDKVDDLFDSILRQITQLVAQKTDFALGIINLLFLTRYLERIGDRVVQIGDRVVFINTNRRPRIEQLKEEN</sequence>
<dbReference type="InterPro" id="IPR028366">
    <property type="entry name" value="PhoU"/>
</dbReference>
<evidence type="ECO:0000256" key="1">
    <source>
        <dbReference type="ARBA" id="ARBA00004496"/>
    </source>
</evidence>
<dbReference type="PIRSF" id="PIRSF003107">
    <property type="entry name" value="PhoU"/>
    <property type="match status" value="1"/>
</dbReference>